<name>A3ZXU7_9BACT</name>
<reference evidence="14 15" key="1">
    <citation type="submission" date="2006-02" db="EMBL/GenBank/DDBJ databases">
        <authorList>
            <person name="Amann R."/>
            <person name="Ferriera S."/>
            <person name="Johnson J."/>
            <person name="Kravitz S."/>
            <person name="Halpern A."/>
            <person name="Remington K."/>
            <person name="Beeson K."/>
            <person name="Tran B."/>
            <person name="Rogers Y.-H."/>
            <person name="Friedman R."/>
            <person name="Venter J.C."/>
        </authorList>
    </citation>
    <scope>NUCLEOTIDE SEQUENCE [LARGE SCALE GENOMIC DNA]</scope>
    <source>
        <strain evidence="14 15">DSM 3645</strain>
    </source>
</reference>
<dbReference type="OrthoDB" id="9806941at2"/>
<keyword evidence="6" id="KW-0145">Chemotaxis</keyword>
<dbReference type="SUPFAM" id="SSF101801">
    <property type="entry name" value="Surface presentation of antigens (SPOA)"/>
    <property type="match status" value="1"/>
</dbReference>
<dbReference type="GO" id="GO:0003774">
    <property type="term" value="F:cytoskeletal motor activity"/>
    <property type="evidence" value="ECO:0007669"/>
    <property type="project" value="InterPro"/>
</dbReference>
<dbReference type="PRINTS" id="PR00955">
    <property type="entry name" value="FLGMOTORFLIM"/>
</dbReference>
<organism evidence="14 15">
    <name type="scientific">Blastopirellula marina DSM 3645</name>
    <dbReference type="NCBI Taxonomy" id="314230"/>
    <lineage>
        <taxon>Bacteria</taxon>
        <taxon>Pseudomonadati</taxon>
        <taxon>Planctomycetota</taxon>
        <taxon>Planctomycetia</taxon>
        <taxon>Pirellulales</taxon>
        <taxon>Pirellulaceae</taxon>
        <taxon>Blastopirellula</taxon>
    </lineage>
</organism>
<comment type="caution">
    <text evidence="14">The sequence shown here is derived from an EMBL/GenBank/DDBJ whole genome shotgun (WGS) entry which is preliminary data.</text>
</comment>
<feature type="region of interest" description="Disordered" evidence="12">
    <location>
        <begin position="347"/>
        <end position="376"/>
    </location>
</feature>
<evidence type="ECO:0000256" key="4">
    <source>
        <dbReference type="ARBA" id="ARBA00021898"/>
    </source>
</evidence>
<dbReference type="GO" id="GO:0005886">
    <property type="term" value="C:plasma membrane"/>
    <property type="evidence" value="ECO:0007669"/>
    <property type="project" value="UniProtKB-SubCell"/>
</dbReference>
<dbReference type="PANTHER" id="PTHR30034:SF6">
    <property type="entry name" value="YOP PROTEINS TRANSLOCATION PROTEIN Q"/>
    <property type="match status" value="1"/>
</dbReference>
<sequence length="376" mass="41059">MGNDNVLSQAEVESLLNAMEASGPKKSEAPPPPQANIQNVVASVSAGDDITKPARPREKITPYDFKRPERVGKEQMRALQSMHEGFGRNFGAALSGLLRNIVEVKLTSVDQLTYSEFIFSLENPSCFNLLTASPLEGNLILDINPSILYPIIDRLLGGGKESSPVSRRPLTEIELTLVARITNLFLRELRIAWENVLDLQLSVVRVESNPQLVQIVPPNEVIVLISFELTIGDVRGMMNLCIPFNSIERIGGKLTANTWFAYGTSEVSEESRQALSTQIDGASVEVGVTLAETKITTEDLLELRVGDVITTPKDSREPLKVSVNGVTKFLAFPGAFKGRKAIQVDAILPPKLQKPPQPKMPTNNPPPAPAKPPGRK</sequence>
<keyword evidence="14" id="KW-0282">Flagellum</keyword>
<evidence type="ECO:0000256" key="7">
    <source>
        <dbReference type="ARBA" id="ARBA00022779"/>
    </source>
</evidence>
<dbReference type="NCBIfam" id="TIGR01397">
    <property type="entry name" value="fliM_switch"/>
    <property type="match status" value="1"/>
</dbReference>
<evidence type="ECO:0000256" key="8">
    <source>
        <dbReference type="ARBA" id="ARBA00023136"/>
    </source>
</evidence>
<keyword evidence="9" id="KW-0975">Bacterial flagellum</keyword>
<evidence type="ECO:0000256" key="11">
    <source>
        <dbReference type="NCBIfam" id="TIGR01397"/>
    </source>
</evidence>
<dbReference type="Gene3D" id="3.40.1550.10">
    <property type="entry name" value="CheC-like"/>
    <property type="match status" value="1"/>
</dbReference>
<dbReference type="Gene3D" id="2.30.330.10">
    <property type="entry name" value="SpoA-like"/>
    <property type="match status" value="1"/>
</dbReference>
<dbReference type="InterPro" id="IPR001689">
    <property type="entry name" value="Flag_FliM"/>
</dbReference>
<feature type="domain" description="Flagellar motor switch protein FliN-like C-terminal" evidence="13">
    <location>
        <begin position="278"/>
        <end position="347"/>
    </location>
</feature>
<comment type="subcellular location">
    <subcellularLocation>
        <location evidence="1">Bacterial flagellum basal body</location>
    </subcellularLocation>
    <subcellularLocation>
        <location evidence="2">Cell membrane</location>
        <topology evidence="2">Peripheral membrane protein</topology>
    </subcellularLocation>
</comment>
<evidence type="ECO:0000259" key="13">
    <source>
        <dbReference type="Pfam" id="PF01052"/>
    </source>
</evidence>
<dbReference type="CDD" id="cd17908">
    <property type="entry name" value="FliM"/>
    <property type="match status" value="1"/>
</dbReference>
<dbReference type="PIRSF" id="PIRSF002888">
    <property type="entry name" value="FliM"/>
    <property type="match status" value="1"/>
</dbReference>
<dbReference type="SUPFAM" id="SSF103039">
    <property type="entry name" value="CheC-like"/>
    <property type="match status" value="1"/>
</dbReference>
<evidence type="ECO:0000256" key="1">
    <source>
        <dbReference type="ARBA" id="ARBA00004117"/>
    </source>
</evidence>
<dbReference type="GO" id="GO:0071978">
    <property type="term" value="P:bacterial-type flagellum-dependent swarming motility"/>
    <property type="evidence" value="ECO:0007669"/>
    <property type="project" value="TreeGrafter"/>
</dbReference>
<dbReference type="eggNOG" id="COG1868">
    <property type="taxonomic scope" value="Bacteria"/>
</dbReference>
<comment type="similarity">
    <text evidence="3">Belongs to the FliM family.</text>
</comment>
<dbReference type="InterPro" id="IPR028976">
    <property type="entry name" value="CheC-like_sf"/>
</dbReference>
<dbReference type="GO" id="GO:0009425">
    <property type="term" value="C:bacterial-type flagellum basal body"/>
    <property type="evidence" value="ECO:0007669"/>
    <property type="project" value="UniProtKB-SubCell"/>
</dbReference>
<feature type="region of interest" description="Disordered" evidence="12">
    <location>
        <begin position="15"/>
        <end position="35"/>
    </location>
</feature>
<keyword evidence="7" id="KW-0283">Flagellar rotation</keyword>
<dbReference type="EMBL" id="AANZ01000019">
    <property type="protein sequence ID" value="EAQ78651.1"/>
    <property type="molecule type" value="Genomic_DNA"/>
</dbReference>
<evidence type="ECO:0000256" key="12">
    <source>
        <dbReference type="SAM" id="MobiDB-lite"/>
    </source>
</evidence>
<dbReference type="InterPro" id="IPR036429">
    <property type="entry name" value="SpoA-like_sf"/>
</dbReference>
<dbReference type="Pfam" id="PF01052">
    <property type="entry name" value="FliMN_C"/>
    <property type="match status" value="1"/>
</dbReference>
<protein>
    <recommendedName>
        <fullName evidence="4 11">Flagellar motor switch protein FliM</fullName>
    </recommendedName>
</protein>
<keyword evidence="14" id="KW-0966">Cell projection</keyword>
<evidence type="ECO:0000313" key="15">
    <source>
        <dbReference type="Proteomes" id="UP000004358"/>
    </source>
</evidence>
<dbReference type="GO" id="GO:0050918">
    <property type="term" value="P:positive chemotaxis"/>
    <property type="evidence" value="ECO:0007669"/>
    <property type="project" value="TreeGrafter"/>
</dbReference>
<dbReference type="InterPro" id="IPR001543">
    <property type="entry name" value="FliN-like_C"/>
</dbReference>
<evidence type="ECO:0000256" key="5">
    <source>
        <dbReference type="ARBA" id="ARBA00022475"/>
    </source>
</evidence>
<keyword evidence="14" id="KW-0969">Cilium</keyword>
<accession>A3ZXU7</accession>
<dbReference type="PANTHER" id="PTHR30034">
    <property type="entry name" value="FLAGELLAR MOTOR SWITCH PROTEIN FLIM"/>
    <property type="match status" value="1"/>
</dbReference>
<evidence type="ECO:0000313" key="14">
    <source>
        <dbReference type="EMBL" id="EAQ78651.1"/>
    </source>
</evidence>
<dbReference type="HOGENOM" id="CLU_052646_0_0_0"/>
<feature type="compositionally biased region" description="Pro residues" evidence="12">
    <location>
        <begin position="352"/>
        <end position="376"/>
    </location>
</feature>
<dbReference type="RefSeq" id="WP_002655128.1">
    <property type="nucleotide sequence ID" value="NZ_CH672377.1"/>
</dbReference>
<gene>
    <name evidence="14" type="ORF">DSM3645_07660</name>
</gene>
<dbReference type="STRING" id="314230.DSM3645_07660"/>
<evidence type="ECO:0000256" key="10">
    <source>
        <dbReference type="ARBA" id="ARBA00025044"/>
    </source>
</evidence>
<dbReference type="AlphaFoldDB" id="A3ZXU7"/>
<evidence type="ECO:0000256" key="9">
    <source>
        <dbReference type="ARBA" id="ARBA00023143"/>
    </source>
</evidence>
<proteinExistence type="inferred from homology"/>
<keyword evidence="5" id="KW-1003">Cell membrane</keyword>
<comment type="function">
    <text evidence="10">FliM is one of three proteins (FliG, FliN, FliM) that forms the rotor-mounted switch complex (C ring), located at the base of the basal body. This complex interacts with the CheY and CheZ chemotaxis proteins, in addition to contacting components of the motor that determine the direction of flagellar rotation.</text>
</comment>
<evidence type="ECO:0000256" key="2">
    <source>
        <dbReference type="ARBA" id="ARBA00004202"/>
    </source>
</evidence>
<evidence type="ECO:0000256" key="3">
    <source>
        <dbReference type="ARBA" id="ARBA00011049"/>
    </source>
</evidence>
<dbReference type="Pfam" id="PF02154">
    <property type="entry name" value="FliM"/>
    <property type="match status" value="1"/>
</dbReference>
<keyword evidence="8" id="KW-0472">Membrane</keyword>
<evidence type="ECO:0000256" key="6">
    <source>
        <dbReference type="ARBA" id="ARBA00022500"/>
    </source>
</evidence>
<dbReference type="Proteomes" id="UP000004358">
    <property type="component" value="Unassembled WGS sequence"/>
</dbReference>